<feature type="compositionally biased region" description="Polar residues" evidence="1">
    <location>
        <begin position="1195"/>
        <end position="1205"/>
    </location>
</feature>
<evidence type="ECO:0000313" key="3">
    <source>
        <dbReference type="Proteomes" id="UP000444721"/>
    </source>
</evidence>
<proteinExistence type="predicted"/>
<organism evidence="2 3">
    <name type="scientific">Naegleria fowleri</name>
    <name type="common">Brain eating amoeba</name>
    <dbReference type="NCBI Taxonomy" id="5763"/>
    <lineage>
        <taxon>Eukaryota</taxon>
        <taxon>Discoba</taxon>
        <taxon>Heterolobosea</taxon>
        <taxon>Tetramitia</taxon>
        <taxon>Eutetramitia</taxon>
        <taxon>Vahlkampfiidae</taxon>
        <taxon>Naegleria</taxon>
    </lineage>
</organism>
<feature type="region of interest" description="Disordered" evidence="1">
    <location>
        <begin position="855"/>
        <end position="881"/>
    </location>
</feature>
<dbReference type="OMA" id="CTHIANM"/>
<evidence type="ECO:0008006" key="4">
    <source>
        <dbReference type="Google" id="ProtNLM"/>
    </source>
</evidence>
<feature type="region of interest" description="Disordered" evidence="1">
    <location>
        <begin position="239"/>
        <end position="283"/>
    </location>
</feature>
<dbReference type="PANTHER" id="PTHR46241:SF1">
    <property type="entry name" value="OUTER DYNEIN ARM-DOCKING COMPLEX SUBUNIT 2"/>
    <property type="match status" value="1"/>
</dbReference>
<dbReference type="Proteomes" id="UP000444721">
    <property type="component" value="Unassembled WGS sequence"/>
</dbReference>
<sequence length="1381" mass="156181">MGNFFASHIPNINTLDLNNENHFNVLDFLAKTLHDLYVEYQTQLHQYSKSSVHKPVYVDLFSIPLPNEMIIRFETTLTRDQLDTDPEKKYNPSLEFKNILSFLTHLENAEKYTKTILELRSFLQSNKRFLTTSHSKSSIGLVGINNDITRNLNAFEDTIKDLIDDNSKSKDSSSDLYNRLQLNNFLIQLEIHFFSKYSLFLKRKAEKTYLRNATMSRLRTPENGRSMSMYRQGPTPYLLERHESSPESPSQIFFDSSPSSSTFSPSFFTPENGQERGRRKSFALSSRQKYPFEIFEPTEKVSPFQPVNAPATTSPVPKNSLLSNENNPLVSSKPPVVKKKKKKKEVEPFTYSFLLTQRGYITDPRFKKKVATPRSISKESDKEILITKTYDSSDEEERIAVTLPKNHEVSPLVAKINKMIKVIRQNLPEYEYKENDKNSIPLVKEDPNSLRNIILAISFFDDLDMNDVSNQYAIVECGGIPTLIKLFDYHGDDRIRIGSANILAHLSRNSRIQLSIAENMPALLRSLNNSQPSEEMTTMTHLQKAHHKLKFNKTSQITFLSLLSEVIANCCERIAVRKIIKKTKGIKKVFLFLLNNIGFFDGSGQTAVNIFDYFKTKNSSQNRPFSLAAQSLQHNKTPEALAIIHNCLRIIWSTSKSKSNQEDICNTKLSGLSGISILDKYLDQLYLYLKDFGSESDETLIGPHKILVPVVGSFMHCAENDAIRVQMRNNDLVKKLLVVLTSINNIMVKTNVFHIELLIVMSGLLFNLTIEKHVREQINTILEIMALWIKKYEKQARSDPERSLILLEYITGAMFNASYSMENAQKIFELGLIPSLTSFLDINFVPKRAKQVTTPPLNTSLTSKSPASPTSVLSPSKRRKRTDITDQEEVFIDASYTSGLLKTKSVEKSDELIKFRCAGIIANCAKLPWTKILIFKSGIVDHISPLLVSSSKTDLIAHCLDILGQICNCSSVLDSMLKQGAMKAIWSMVRNEKPEIQAAAARAISNCIHNAEIAARIGETYVSGIGVLVRVLESSSDLFVLGNICLAIAKMSQNPMNRAIFTEEGACTHIANMLRTTQKWVDDLMAALSTKPKGNEFSMVVYETETGEKKKLVYDNPVLNARLNDNLFLRSTAALAIAELGKHPHNSITFFEHGVVDPLIENIKLQRMLQKHYDSNHRKHYENTAMIDIISNTSTKSMSQENGSPSLPPIPKEFSRHRSNSSSSHHMMSDDSKMEQTRKLQHKKLSPFVCHSIVCAPYMKLENSLANIAGMLESEKLSRSDNVSSDEKEETEEIYEEIPATVAPSDIDCHYHHIFRNTSYALSVLSENETISKTLRICNTVQLLVRLLSAKNDALQLSAANAIANVRKFHVCSKTATNHKE</sequence>
<feature type="region of interest" description="Disordered" evidence="1">
    <location>
        <begin position="1195"/>
        <end position="1233"/>
    </location>
</feature>
<name>A0A6A5BH89_NAEFO</name>
<evidence type="ECO:0000313" key="2">
    <source>
        <dbReference type="EMBL" id="KAF0973811.1"/>
    </source>
</evidence>
<dbReference type="VEuPathDB" id="AmoebaDB:NfTy_009480"/>
<comment type="caution">
    <text evidence="2">The sequence shown here is derived from an EMBL/GenBank/DDBJ whole genome shotgun (WGS) entry which is preliminary data.</text>
</comment>
<feature type="compositionally biased region" description="Polar residues" evidence="1">
    <location>
        <begin position="310"/>
        <end position="330"/>
    </location>
</feature>
<dbReference type="VEuPathDB" id="AmoebaDB:NF0054430"/>
<reference evidence="2 3" key="1">
    <citation type="journal article" date="2019" name="Sci. Rep.">
        <title>Nanopore sequencing improves the draft genome of the human pathogenic amoeba Naegleria fowleri.</title>
        <authorList>
            <person name="Liechti N."/>
            <person name="Schurch N."/>
            <person name="Bruggmann R."/>
            <person name="Wittwer M."/>
        </authorList>
    </citation>
    <scope>NUCLEOTIDE SEQUENCE [LARGE SCALE GENOMIC DNA]</scope>
    <source>
        <strain evidence="2 3">ATCC 30894</strain>
    </source>
</reference>
<feature type="region of interest" description="Disordered" evidence="1">
    <location>
        <begin position="303"/>
        <end position="337"/>
    </location>
</feature>
<dbReference type="EMBL" id="VFQX01000058">
    <property type="protein sequence ID" value="KAF0973811.1"/>
    <property type="molecule type" value="Genomic_DNA"/>
</dbReference>
<feature type="compositionally biased region" description="Polar residues" evidence="1">
    <location>
        <begin position="855"/>
        <end position="874"/>
    </location>
</feature>
<dbReference type="OrthoDB" id="1683831at2759"/>
<protein>
    <recommendedName>
        <fullName evidence="4">Armadillo repeat-containing domain-containing protein</fullName>
    </recommendedName>
</protein>
<dbReference type="VEuPathDB" id="AmoebaDB:FDP41_007198"/>
<gene>
    <name evidence="2" type="ORF">FDP41_007198</name>
</gene>
<keyword evidence="3" id="KW-1185">Reference proteome</keyword>
<dbReference type="GeneID" id="68114416"/>
<evidence type="ECO:0000256" key="1">
    <source>
        <dbReference type="SAM" id="MobiDB-lite"/>
    </source>
</evidence>
<dbReference type="PANTHER" id="PTHR46241">
    <property type="entry name" value="ARMADILLO REPEAT-CONTAINING PROTEIN 4 ARMC4"/>
    <property type="match status" value="1"/>
</dbReference>
<dbReference type="InterPro" id="IPR000225">
    <property type="entry name" value="Armadillo"/>
</dbReference>
<dbReference type="SMART" id="SM00185">
    <property type="entry name" value="ARM"/>
    <property type="match status" value="5"/>
</dbReference>
<dbReference type="SUPFAM" id="SSF48371">
    <property type="entry name" value="ARM repeat"/>
    <property type="match status" value="2"/>
</dbReference>
<accession>A0A6A5BH89</accession>
<feature type="compositionally biased region" description="Low complexity" evidence="1">
    <location>
        <begin position="248"/>
        <end position="270"/>
    </location>
</feature>
<dbReference type="Gene3D" id="1.25.10.10">
    <property type="entry name" value="Leucine-rich Repeat Variant"/>
    <property type="match status" value="2"/>
</dbReference>
<dbReference type="VEuPathDB" id="AmoebaDB:NF0054410"/>
<dbReference type="RefSeq" id="XP_044558524.1">
    <property type="nucleotide sequence ID" value="XM_044710916.1"/>
</dbReference>
<dbReference type="VEuPathDB" id="AmoebaDB:NF0054420"/>
<dbReference type="InterPro" id="IPR011989">
    <property type="entry name" value="ARM-like"/>
</dbReference>
<dbReference type="InterPro" id="IPR016024">
    <property type="entry name" value="ARM-type_fold"/>
</dbReference>